<name>A0A0K2U9Q6_LEPSM</name>
<sequence>MWKPYSWSRICSKPLITSKYNPTRGHFYYFPTFFQSSMSIPEPLVIKSVMAVSLNEKK</sequence>
<dbReference type="EMBL" id="HACA01017598">
    <property type="protein sequence ID" value="CDW34959.1"/>
    <property type="molecule type" value="Transcribed_RNA"/>
</dbReference>
<dbReference type="AlphaFoldDB" id="A0A0K2U9Q6"/>
<reference evidence="1" key="1">
    <citation type="submission" date="2014-05" db="EMBL/GenBank/DDBJ databases">
        <authorList>
            <person name="Chronopoulou M."/>
        </authorList>
    </citation>
    <scope>NUCLEOTIDE SEQUENCE</scope>
    <source>
        <tissue evidence="1">Whole organism</tissue>
    </source>
</reference>
<protein>
    <submittedName>
        <fullName evidence="1">Uncharacterized protein</fullName>
    </submittedName>
</protein>
<evidence type="ECO:0000313" key="1">
    <source>
        <dbReference type="EMBL" id="CDW34959.1"/>
    </source>
</evidence>
<proteinExistence type="predicted"/>
<accession>A0A0K2U9Q6</accession>
<organism evidence="1">
    <name type="scientific">Lepeophtheirus salmonis</name>
    <name type="common">Salmon louse</name>
    <name type="synonym">Caligus salmonis</name>
    <dbReference type="NCBI Taxonomy" id="72036"/>
    <lineage>
        <taxon>Eukaryota</taxon>
        <taxon>Metazoa</taxon>
        <taxon>Ecdysozoa</taxon>
        <taxon>Arthropoda</taxon>
        <taxon>Crustacea</taxon>
        <taxon>Multicrustacea</taxon>
        <taxon>Hexanauplia</taxon>
        <taxon>Copepoda</taxon>
        <taxon>Siphonostomatoida</taxon>
        <taxon>Caligidae</taxon>
        <taxon>Lepeophtheirus</taxon>
    </lineage>
</organism>